<dbReference type="AlphaFoldDB" id="A0A2T9Y3D4"/>
<protein>
    <submittedName>
        <fullName evidence="1">Uncharacterized protein</fullName>
    </submittedName>
</protein>
<comment type="caution">
    <text evidence="1">The sequence shown here is derived from an EMBL/GenBank/DDBJ whole genome shotgun (WGS) entry which is preliminary data.</text>
</comment>
<name>A0A2T9Y3D4_9FUNG</name>
<organism evidence="1 2">
    <name type="scientific">Smittium simulii</name>
    <dbReference type="NCBI Taxonomy" id="133385"/>
    <lineage>
        <taxon>Eukaryota</taxon>
        <taxon>Fungi</taxon>
        <taxon>Fungi incertae sedis</taxon>
        <taxon>Zoopagomycota</taxon>
        <taxon>Kickxellomycotina</taxon>
        <taxon>Harpellomycetes</taxon>
        <taxon>Harpellales</taxon>
        <taxon>Legeriomycetaceae</taxon>
        <taxon>Smittium</taxon>
    </lineage>
</organism>
<evidence type="ECO:0000313" key="2">
    <source>
        <dbReference type="Proteomes" id="UP000245383"/>
    </source>
</evidence>
<accession>A0A2T9Y3D4</accession>
<feature type="non-terminal residue" evidence="1">
    <location>
        <position position="1"/>
    </location>
</feature>
<dbReference type="EMBL" id="MBFR01000608">
    <property type="protein sequence ID" value="PVU86774.1"/>
    <property type="molecule type" value="Genomic_DNA"/>
</dbReference>
<proteinExistence type="predicted"/>
<keyword evidence="2" id="KW-1185">Reference proteome</keyword>
<evidence type="ECO:0000313" key="1">
    <source>
        <dbReference type="EMBL" id="PVU86774.1"/>
    </source>
</evidence>
<dbReference type="Proteomes" id="UP000245383">
    <property type="component" value="Unassembled WGS sequence"/>
</dbReference>
<reference evidence="1 2" key="1">
    <citation type="journal article" date="2018" name="MBio">
        <title>Comparative Genomics Reveals the Core Gene Toolbox for the Fungus-Insect Symbiosis.</title>
        <authorList>
            <person name="Wang Y."/>
            <person name="Stata M."/>
            <person name="Wang W."/>
            <person name="Stajich J.E."/>
            <person name="White M.M."/>
            <person name="Moncalvo J.M."/>
        </authorList>
    </citation>
    <scope>NUCLEOTIDE SEQUENCE [LARGE SCALE GENOMIC DNA]</scope>
    <source>
        <strain evidence="1 2">SWE-8-4</strain>
    </source>
</reference>
<gene>
    <name evidence="1" type="ORF">BB561_006560</name>
</gene>
<sequence length="100" mass="10362">VIEGGLLCGRPNQRSQLESTLRQANAAQIRCNPGYLGLDCNVPAPHVVAQIFCNLRGAPGKSQGGQQGGARGQQGGAGASCPLIVDIQKCMNKYVDDALA</sequence>
<dbReference type="STRING" id="133385.A0A2T9Y3D4"/>